<feature type="domain" description="Enoyl reductase (ER)" evidence="3">
    <location>
        <begin position="10"/>
        <end position="320"/>
    </location>
</feature>
<evidence type="ECO:0000256" key="1">
    <source>
        <dbReference type="ARBA" id="ARBA00022857"/>
    </source>
</evidence>
<dbReference type="PANTHER" id="PTHR48106:SF13">
    <property type="entry name" value="QUINONE OXIDOREDUCTASE-RELATED"/>
    <property type="match status" value="1"/>
</dbReference>
<evidence type="ECO:0000256" key="2">
    <source>
        <dbReference type="ARBA" id="ARBA00023002"/>
    </source>
</evidence>
<dbReference type="GO" id="GO:0003960">
    <property type="term" value="F:quinone reductase (NADPH) activity"/>
    <property type="evidence" value="ECO:0007669"/>
    <property type="project" value="InterPro"/>
</dbReference>
<dbReference type="Pfam" id="PF08240">
    <property type="entry name" value="ADH_N"/>
    <property type="match status" value="1"/>
</dbReference>
<evidence type="ECO:0000313" key="4">
    <source>
        <dbReference type="EMBL" id="GHE76374.1"/>
    </source>
</evidence>
<proteinExistence type="predicted"/>
<dbReference type="SUPFAM" id="SSF51735">
    <property type="entry name" value="NAD(P)-binding Rossmann-fold domains"/>
    <property type="match status" value="1"/>
</dbReference>
<dbReference type="InterPro" id="IPR013149">
    <property type="entry name" value="ADH-like_C"/>
</dbReference>
<dbReference type="InterPro" id="IPR013154">
    <property type="entry name" value="ADH-like_N"/>
</dbReference>
<dbReference type="SUPFAM" id="SSF50129">
    <property type="entry name" value="GroES-like"/>
    <property type="match status" value="1"/>
</dbReference>
<dbReference type="SMART" id="SM00829">
    <property type="entry name" value="PKS_ER"/>
    <property type="match status" value="1"/>
</dbReference>
<dbReference type="FunFam" id="3.40.50.720:FF:000053">
    <property type="entry name" value="Quinone oxidoreductase 1"/>
    <property type="match status" value="1"/>
</dbReference>
<dbReference type="GO" id="GO:0005829">
    <property type="term" value="C:cytosol"/>
    <property type="evidence" value="ECO:0007669"/>
    <property type="project" value="TreeGrafter"/>
</dbReference>
<reference evidence="4" key="2">
    <citation type="submission" date="2020-09" db="EMBL/GenBank/DDBJ databases">
        <authorList>
            <person name="Sun Q."/>
            <person name="Ohkuma M."/>
        </authorList>
    </citation>
    <scope>NUCLEOTIDE SEQUENCE</scope>
    <source>
        <strain evidence="4">JCM 4784</strain>
    </source>
</reference>
<sequence>MKAIRVHAHGGPEQLRLEDIPLPEPAPDEIRLRTDVIGVNYVDVYHRTGSMPLPLPYTPGMDAVGTVDAVGADVTELAVGQRVAYAEAPGAYAEFVTVPVRLAVAVPPELDPRLAAAAMLQGMTAHYLAHDAHPVARGETVVVHAAAGGVGQFLVQFAKRAGARVVGTVSSDAKAALAAELGVDTVVRYDRDDFTAAVRAATDGAGAHAVYDSVGRRTFHASLDALRPRGSLVLFGQASGKTEPIDPFLLAQKGSLKLTWPTLTHHVLTREEFTTRAEAVFAGLLDGTLRARVDAEFALADAAAAHAHLERRASLGKVLLHHP</sequence>
<name>A0A918ZY27_9ACTN</name>
<dbReference type="PANTHER" id="PTHR48106">
    <property type="entry name" value="QUINONE OXIDOREDUCTASE PIG3-RELATED"/>
    <property type="match status" value="1"/>
</dbReference>
<dbReference type="InterPro" id="IPR011032">
    <property type="entry name" value="GroES-like_sf"/>
</dbReference>
<dbReference type="AlphaFoldDB" id="A0A918ZY27"/>
<dbReference type="RefSeq" id="WP_190138355.1">
    <property type="nucleotide sequence ID" value="NZ_BNBT01000093.1"/>
</dbReference>
<dbReference type="InterPro" id="IPR047618">
    <property type="entry name" value="QOR-like"/>
</dbReference>
<keyword evidence="5" id="KW-1185">Reference proteome</keyword>
<dbReference type="Gene3D" id="3.40.50.720">
    <property type="entry name" value="NAD(P)-binding Rossmann-like Domain"/>
    <property type="match status" value="1"/>
</dbReference>
<dbReference type="InterPro" id="IPR036291">
    <property type="entry name" value="NAD(P)-bd_dom_sf"/>
</dbReference>
<organism evidence="4 5">
    <name type="scientific">Streptomyces longispororuber</name>
    <dbReference type="NCBI Taxonomy" id="68230"/>
    <lineage>
        <taxon>Bacteria</taxon>
        <taxon>Bacillati</taxon>
        <taxon>Actinomycetota</taxon>
        <taxon>Actinomycetes</taxon>
        <taxon>Kitasatosporales</taxon>
        <taxon>Streptomycetaceae</taxon>
        <taxon>Streptomyces</taxon>
    </lineage>
</organism>
<evidence type="ECO:0000313" key="5">
    <source>
        <dbReference type="Proteomes" id="UP000608024"/>
    </source>
</evidence>
<dbReference type="EMBL" id="BNBT01000093">
    <property type="protein sequence ID" value="GHE76374.1"/>
    <property type="molecule type" value="Genomic_DNA"/>
</dbReference>
<dbReference type="Proteomes" id="UP000608024">
    <property type="component" value="Unassembled WGS sequence"/>
</dbReference>
<accession>A0A918ZY27</accession>
<reference evidence="4" key="1">
    <citation type="journal article" date="2014" name="Int. J. Syst. Evol. Microbiol.">
        <title>Complete genome sequence of Corynebacterium casei LMG S-19264T (=DSM 44701T), isolated from a smear-ripened cheese.</title>
        <authorList>
            <consortium name="US DOE Joint Genome Institute (JGI-PGF)"/>
            <person name="Walter F."/>
            <person name="Albersmeier A."/>
            <person name="Kalinowski J."/>
            <person name="Ruckert C."/>
        </authorList>
    </citation>
    <scope>NUCLEOTIDE SEQUENCE</scope>
    <source>
        <strain evidence="4">JCM 4784</strain>
    </source>
</reference>
<dbReference type="Pfam" id="PF00107">
    <property type="entry name" value="ADH_zinc_N"/>
    <property type="match status" value="1"/>
</dbReference>
<dbReference type="CDD" id="cd05286">
    <property type="entry name" value="QOR2"/>
    <property type="match status" value="1"/>
</dbReference>
<dbReference type="Gene3D" id="3.90.180.10">
    <property type="entry name" value="Medium-chain alcohol dehydrogenases, catalytic domain"/>
    <property type="match status" value="1"/>
</dbReference>
<keyword evidence="1" id="KW-0521">NADP</keyword>
<dbReference type="GO" id="GO:0035925">
    <property type="term" value="F:mRNA 3'-UTR AU-rich region binding"/>
    <property type="evidence" value="ECO:0007669"/>
    <property type="project" value="TreeGrafter"/>
</dbReference>
<dbReference type="GO" id="GO:0070402">
    <property type="term" value="F:NADPH binding"/>
    <property type="evidence" value="ECO:0007669"/>
    <property type="project" value="TreeGrafter"/>
</dbReference>
<keyword evidence="2" id="KW-0560">Oxidoreductase</keyword>
<gene>
    <name evidence="4" type="ORF">GCM10018785_50780</name>
</gene>
<evidence type="ECO:0000259" key="3">
    <source>
        <dbReference type="SMART" id="SM00829"/>
    </source>
</evidence>
<comment type="caution">
    <text evidence="4">The sequence shown here is derived from an EMBL/GenBank/DDBJ whole genome shotgun (WGS) entry which is preliminary data.</text>
</comment>
<protein>
    <submittedName>
        <fullName evidence="4">Alcohol dehydrogenase</fullName>
    </submittedName>
</protein>
<dbReference type="InterPro" id="IPR020843">
    <property type="entry name" value="ER"/>
</dbReference>